<gene>
    <name evidence="1" type="ORF">HNQ06_001025</name>
</gene>
<reference evidence="1 2" key="1">
    <citation type="submission" date="2020-08" db="EMBL/GenBank/DDBJ databases">
        <title>Genomic Encyclopedia of Type Strains, Phase IV (KMG-IV): sequencing the most valuable type-strain genomes for metagenomic binning, comparative biology and taxonomic classification.</title>
        <authorList>
            <person name="Goeker M."/>
        </authorList>
    </citation>
    <scope>NUCLEOTIDE SEQUENCE [LARGE SCALE GENOMIC DNA]</scope>
    <source>
        <strain evidence="1 2">DSM 17992</strain>
    </source>
</reference>
<accession>A0A7W9ZBU8</accession>
<keyword evidence="2" id="KW-1185">Reference proteome</keyword>
<comment type="caution">
    <text evidence="1">The sequence shown here is derived from an EMBL/GenBank/DDBJ whole genome shotgun (WGS) entry which is preliminary data.</text>
</comment>
<dbReference type="InterPro" id="IPR009894">
    <property type="entry name" value="EppA_BapA"/>
</dbReference>
<dbReference type="Proteomes" id="UP000575983">
    <property type="component" value="Unassembled WGS sequence"/>
</dbReference>
<dbReference type="RefSeq" id="WP_418909580.1">
    <property type="nucleotide sequence ID" value="NZ_CP179523.1"/>
</dbReference>
<dbReference type="EMBL" id="JACHFC010000008">
    <property type="protein sequence ID" value="MBB6208495.1"/>
    <property type="molecule type" value="Genomic_DNA"/>
</dbReference>
<protein>
    <submittedName>
        <fullName evidence="1">Uncharacterized protein</fullName>
    </submittedName>
</protein>
<organism evidence="1 2">
    <name type="scientific">Borreliella lanei</name>
    <dbReference type="NCBI Taxonomy" id="373540"/>
    <lineage>
        <taxon>Bacteria</taxon>
        <taxon>Pseudomonadati</taxon>
        <taxon>Spirochaetota</taxon>
        <taxon>Spirochaetia</taxon>
        <taxon>Spirochaetales</taxon>
        <taxon>Borreliaceae</taxon>
        <taxon>Borreliella</taxon>
    </lineage>
</organism>
<dbReference type="AlphaFoldDB" id="A0A7W9ZBU8"/>
<sequence>MQKLKKFSKEDFNFINKRLDNYDFKDEYDKSIFLPMP</sequence>
<evidence type="ECO:0000313" key="2">
    <source>
        <dbReference type="Proteomes" id="UP000575983"/>
    </source>
</evidence>
<dbReference type="Pfam" id="PF07268">
    <property type="entry name" value="EppA_BapA"/>
    <property type="match status" value="1"/>
</dbReference>
<proteinExistence type="predicted"/>
<name>A0A7W9ZBU8_9SPIR</name>
<evidence type="ECO:0000313" key="1">
    <source>
        <dbReference type="EMBL" id="MBB6208495.1"/>
    </source>
</evidence>